<organism evidence="1 2">
    <name type="scientific">Pseudocercospora musae</name>
    <dbReference type="NCBI Taxonomy" id="113226"/>
    <lineage>
        <taxon>Eukaryota</taxon>
        <taxon>Fungi</taxon>
        <taxon>Dikarya</taxon>
        <taxon>Ascomycota</taxon>
        <taxon>Pezizomycotina</taxon>
        <taxon>Dothideomycetes</taxon>
        <taxon>Dothideomycetidae</taxon>
        <taxon>Mycosphaerellales</taxon>
        <taxon>Mycosphaerellaceae</taxon>
        <taxon>Pseudocercospora</taxon>
    </lineage>
</organism>
<dbReference type="EMBL" id="LFZO01000093">
    <property type="protein sequence ID" value="KXT14120.1"/>
    <property type="molecule type" value="Genomic_DNA"/>
</dbReference>
<protein>
    <recommendedName>
        <fullName evidence="3">Berberine/berberine-like domain-containing protein</fullName>
    </recommendedName>
</protein>
<evidence type="ECO:0008006" key="3">
    <source>
        <dbReference type="Google" id="ProtNLM"/>
    </source>
</evidence>
<keyword evidence="2" id="KW-1185">Reference proteome</keyword>
<accession>A0A139IHF0</accession>
<dbReference type="Proteomes" id="UP000073492">
    <property type="component" value="Unassembled WGS sequence"/>
</dbReference>
<name>A0A139IHF0_9PEZI</name>
<reference evidence="1 2" key="1">
    <citation type="submission" date="2015-07" db="EMBL/GenBank/DDBJ databases">
        <title>Comparative genomics of the Sigatoka disease complex on banana suggests a link between parallel evolutionary changes in Pseudocercospora fijiensis and Pseudocercospora eumusae and increased virulence on the banana host.</title>
        <authorList>
            <person name="Chang T.-C."/>
            <person name="Salvucci A."/>
            <person name="Crous P.W."/>
            <person name="Stergiopoulos I."/>
        </authorList>
    </citation>
    <scope>NUCLEOTIDE SEQUENCE [LARGE SCALE GENOMIC DNA]</scope>
    <source>
        <strain evidence="1 2">CBS 116634</strain>
    </source>
</reference>
<evidence type="ECO:0000313" key="2">
    <source>
        <dbReference type="Proteomes" id="UP000073492"/>
    </source>
</evidence>
<sequence>MAQPEGSGYEQVWGGMRAYTPDRRLDVCVPSQDSPVTTLTPKPLSFQLFNTLGFSRSFRVATYPNLPEDRTVQFLDTVYNTTYQITLENDILDIEVAGFIPQPMSARIQAASHATGGKCIGLDANQGMPPTHYVSEDIYTSNYNPLFMNDAAPDQDVFSSYGTANIQRFLQIKNSYDPTSFFTTR</sequence>
<proteinExistence type="predicted"/>
<dbReference type="STRING" id="113226.A0A139IHF0"/>
<dbReference type="OrthoDB" id="2151789at2759"/>
<dbReference type="AlphaFoldDB" id="A0A139IHF0"/>
<comment type="caution">
    <text evidence="1">The sequence shown here is derived from an EMBL/GenBank/DDBJ whole genome shotgun (WGS) entry which is preliminary data.</text>
</comment>
<gene>
    <name evidence="1" type="ORF">AC579_90</name>
</gene>
<evidence type="ECO:0000313" key="1">
    <source>
        <dbReference type="EMBL" id="KXT14120.1"/>
    </source>
</evidence>